<evidence type="ECO:0000313" key="2">
    <source>
        <dbReference type="Proteomes" id="UP000244496"/>
    </source>
</evidence>
<keyword evidence="2" id="KW-1185">Reference proteome</keyword>
<organism evidence="1 2">
    <name type="scientific">Paragemmobacter aquarius</name>
    <dbReference type="NCBI Taxonomy" id="2169400"/>
    <lineage>
        <taxon>Bacteria</taxon>
        <taxon>Pseudomonadati</taxon>
        <taxon>Pseudomonadota</taxon>
        <taxon>Alphaproteobacteria</taxon>
        <taxon>Rhodobacterales</taxon>
        <taxon>Paracoccaceae</taxon>
        <taxon>Paragemmobacter</taxon>
    </lineage>
</organism>
<dbReference type="KEGG" id="geh:HYN69_05860"/>
<dbReference type="AlphaFoldDB" id="A0A2S0UJX2"/>
<evidence type="ECO:0000313" key="1">
    <source>
        <dbReference type="EMBL" id="AWB48106.1"/>
    </source>
</evidence>
<gene>
    <name evidence="1" type="ORF">HYN69_05860</name>
</gene>
<accession>A0A2S0UJX2</accession>
<dbReference type="EMBL" id="CP028918">
    <property type="protein sequence ID" value="AWB48106.1"/>
    <property type="molecule type" value="Genomic_DNA"/>
</dbReference>
<protein>
    <submittedName>
        <fullName evidence="1">Uncharacterized protein</fullName>
    </submittedName>
</protein>
<proteinExistence type="predicted"/>
<name>A0A2S0UJX2_9RHOB</name>
<dbReference type="OrthoDB" id="9836634at2"/>
<dbReference type="Proteomes" id="UP000244496">
    <property type="component" value="Chromosome"/>
</dbReference>
<sequence length="166" mass="17494">MTGQFLLGTDRTALYAAFLALAALLSLSGCVSDEQAVDMGLATQCDASGTVERLGDPAGRFVTETQREVCRGPKRDAYTEETLLLNDCQNGTQYAIAMLRQSADPARRGPDYNAIDTVNTQKLRLKVGLTDISTLTSGLQAAGVTFKTLGQAGAAQCDKLAAQAAN</sequence>
<dbReference type="RefSeq" id="WP_108434929.1">
    <property type="nucleotide sequence ID" value="NZ_CP028918.1"/>
</dbReference>
<reference evidence="1 2" key="1">
    <citation type="submission" date="2018-04" db="EMBL/GenBank/DDBJ databases">
        <title>Genome sequencing of Gemmobacter.</title>
        <authorList>
            <person name="Yi H."/>
            <person name="Baek M.-G."/>
        </authorList>
    </citation>
    <scope>NUCLEOTIDE SEQUENCE [LARGE SCALE GENOMIC DNA]</scope>
    <source>
        <strain evidence="1 2">HYN0069</strain>
    </source>
</reference>